<feature type="compositionally biased region" description="Acidic residues" evidence="1">
    <location>
        <begin position="445"/>
        <end position="456"/>
    </location>
</feature>
<feature type="compositionally biased region" description="Low complexity" evidence="1">
    <location>
        <begin position="12"/>
        <end position="24"/>
    </location>
</feature>
<feature type="compositionally biased region" description="Low complexity" evidence="1">
    <location>
        <begin position="154"/>
        <end position="167"/>
    </location>
</feature>
<feature type="compositionally biased region" description="Low complexity" evidence="1">
    <location>
        <begin position="241"/>
        <end position="252"/>
    </location>
</feature>
<feature type="compositionally biased region" description="Low complexity" evidence="1">
    <location>
        <begin position="343"/>
        <end position="376"/>
    </location>
</feature>
<feature type="compositionally biased region" description="Basic and acidic residues" evidence="1">
    <location>
        <begin position="406"/>
        <end position="417"/>
    </location>
</feature>
<gene>
    <name evidence="2" type="ORF">CYCCA115_LOCUS14201</name>
</gene>
<proteinExistence type="predicted"/>
<feature type="compositionally biased region" description="Polar residues" evidence="1">
    <location>
        <begin position="293"/>
        <end position="304"/>
    </location>
</feature>
<organism evidence="2 3">
    <name type="scientific">Cylindrotheca closterium</name>
    <dbReference type="NCBI Taxonomy" id="2856"/>
    <lineage>
        <taxon>Eukaryota</taxon>
        <taxon>Sar</taxon>
        <taxon>Stramenopiles</taxon>
        <taxon>Ochrophyta</taxon>
        <taxon>Bacillariophyta</taxon>
        <taxon>Bacillariophyceae</taxon>
        <taxon>Bacillariophycidae</taxon>
        <taxon>Bacillariales</taxon>
        <taxon>Bacillariaceae</taxon>
        <taxon>Cylindrotheca</taxon>
    </lineage>
</organism>
<feature type="region of interest" description="Disordered" evidence="1">
    <location>
        <begin position="238"/>
        <end position="262"/>
    </location>
</feature>
<dbReference type="PANTHER" id="PTHR20916:SF26">
    <property type="entry name" value="CYSTEINE-RICH PROTEIN 2-BINDING PROTEIN"/>
    <property type="match status" value="1"/>
</dbReference>
<accession>A0AAD2JIL6</accession>
<dbReference type="AlphaFoldDB" id="A0AAD2JIL6"/>
<feature type="region of interest" description="Disordered" evidence="1">
    <location>
        <begin position="147"/>
        <end position="167"/>
    </location>
</feature>
<keyword evidence="3" id="KW-1185">Reference proteome</keyword>
<feature type="region of interest" description="Disordered" evidence="1">
    <location>
        <begin position="1"/>
        <end position="54"/>
    </location>
</feature>
<name>A0AAD2JIL6_9STRA</name>
<comment type="caution">
    <text evidence="2">The sequence shown here is derived from an EMBL/GenBank/DDBJ whole genome shotgun (WGS) entry which is preliminary data.</text>
</comment>
<sequence>MSHNPYRRNNGRQQQAAAPSSARPIVNPYASRNNNNNNRNRNANNGNLNGNFGRTSALSLMPAGPLHVASPQGIIPPPQQELLNTTANTTHVHSTTHSSNLTNEMNDNNNEYNNIDNYGNVDRIGVSGQDGNGLGNDMHEMTIDVNTSNHHRNTNTNNNNSNNNNSDANRQVLQLQAQLKALQQEVLEQSESNFELNATIATMQAEMDHSISASSEKHKEETSKLQHLLRLEQQKSRRLELQQQQRMQQQQEHSMPVRKRPASQSVFTKRLEAHAGMTAAAAAAAPAIPQSITLPTSNTTTNADDSVLVGSDPPQTPPHKNNSSASALNDPPDFAIAKRADNTTTTTTTTSSPMPTVVTDTTSNTAAESSSRSSASRLAQHILQSLIDNNDDDSSSSSIRRRSRRRHDEAKKSDNDPKANSGNKNNMETSTQQQQQQQQQQQPVENDDNVDGDNNDTEMAHEISPQQEEEGVASRDHSQARRVLIDISSGYGQAWSEVQLVEYILRLDHAWRLWYPALEKSRLGRKQLLQAIVQRHETLQDSSSMTDGQDGDDNVIGKGSRITRLGLPGGNTKALDSSLETNILNSLLDPWWDHTSMASVQANAALRLVQEPKTVVEDLTTIISPLLAYTWIQKLVESIKTKDNQFQALRLLQLILEECSDTHDQTALWEICRQPMEQVLEGLYRQWMFEMAKLIKQEIANNQNDIMTSRLTSKSKKRGDARKRRLEAMPVEELSMESRDIGDVEQSLAHSLSIWNALIPSTTVERLELWFMEQNGARTVSLVLDMLEEHEHLYDKRNRPRRPTYYVIKGWYLDAIQFLSTIGTSKSGMDVLRTRTHPSNVGSDSYWMGNSLDVAIEQLFSLVMDQEQDTRKRSDDGFHARTLAIEKWVRLWHQVLLFVQDQQLPDKQPVALSFRSLVLEHQDWYTSACAVLLADQERTRQDIQAMIRLQLEELSLDEEEYEELRGH</sequence>
<evidence type="ECO:0000313" key="2">
    <source>
        <dbReference type="EMBL" id="CAJ1953601.1"/>
    </source>
</evidence>
<feature type="compositionally biased region" description="Low complexity" evidence="1">
    <location>
        <begin position="32"/>
        <end position="54"/>
    </location>
</feature>
<feature type="compositionally biased region" description="Polar residues" evidence="1">
    <location>
        <begin position="318"/>
        <end position="327"/>
    </location>
</feature>
<dbReference type="EMBL" id="CAKOGP040001836">
    <property type="protein sequence ID" value="CAJ1953601.1"/>
    <property type="molecule type" value="Genomic_DNA"/>
</dbReference>
<reference evidence="2" key="1">
    <citation type="submission" date="2023-08" db="EMBL/GenBank/DDBJ databases">
        <authorList>
            <person name="Audoor S."/>
            <person name="Bilcke G."/>
        </authorList>
    </citation>
    <scope>NUCLEOTIDE SEQUENCE</scope>
</reference>
<evidence type="ECO:0000313" key="3">
    <source>
        <dbReference type="Proteomes" id="UP001295423"/>
    </source>
</evidence>
<dbReference type="GO" id="GO:0004402">
    <property type="term" value="F:histone acetyltransferase activity"/>
    <property type="evidence" value="ECO:0007669"/>
    <property type="project" value="TreeGrafter"/>
</dbReference>
<evidence type="ECO:0000256" key="1">
    <source>
        <dbReference type="SAM" id="MobiDB-lite"/>
    </source>
</evidence>
<feature type="compositionally biased region" description="Basic residues" evidence="1">
    <location>
        <begin position="1"/>
        <end position="10"/>
    </location>
</feature>
<protein>
    <submittedName>
        <fullName evidence="2">Uncharacterized protein</fullName>
    </submittedName>
</protein>
<feature type="region of interest" description="Disordered" evidence="1">
    <location>
        <begin position="293"/>
        <end position="477"/>
    </location>
</feature>
<feature type="compositionally biased region" description="Polar residues" evidence="1">
    <location>
        <begin position="418"/>
        <end position="431"/>
    </location>
</feature>
<dbReference type="PANTHER" id="PTHR20916">
    <property type="entry name" value="CYSTEINE AND GLYCINE-RICH PROTEIN 2 BINDING PROTEIN"/>
    <property type="match status" value="1"/>
</dbReference>
<dbReference type="Proteomes" id="UP001295423">
    <property type="component" value="Unassembled WGS sequence"/>
</dbReference>
<feature type="compositionally biased region" description="Low complexity" evidence="1">
    <location>
        <begin position="432"/>
        <end position="442"/>
    </location>
</feature>